<dbReference type="EnsemblPlants" id="AES73293">
    <property type="protein sequence ID" value="AES73293"/>
    <property type="gene ID" value="MTR_3g101710"/>
</dbReference>
<name>G7J6D6_MEDTR</name>
<protein>
    <submittedName>
        <fullName evidence="2 3">Uncharacterized protein</fullName>
    </submittedName>
</protein>
<dbReference type="EMBL" id="CM001219">
    <property type="protein sequence ID" value="AES73293.2"/>
    <property type="molecule type" value="Genomic_DNA"/>
</dbReference>
<evidence type="ECO:0000256" key="1">
    <source>
        <dbReference type="SAM" id="MobiDB-lite"/>
    </source>
</evidence>
<organism evidence="2 4">
    <name type="scientific">Medicago truncatula</name>
    <name type="common">Barrel medic</name>
    <name type="synonym">Medicago tribuloides</name>
    <dbReference type="NCBI Taxonomy" id="3880"/>
    <lineage>
        <taxon>Eukaryota</taxon>
        <taxon>Viridiplantae</taxon>
        <taxon>Streptophyta</taxon>
        <taxon>Embryophyta</taxon>
        <taxon>Tracheophyta</taxon>
        <taxon>Spermatophyta</taxon>
        <taxon>Magnoliopsida</taxon>
        <taxon>eudicotyledons</taxon>
        <taxon>Gunneridae</taxon>
        <taxon>Pentapetalae</taxon>
        <taxon>rosids</taxon>
        <taxon>fabids</taxon>
        <taxon>Fabales</taxon>
        <taxon>Fabaceae</taxon>
        <taxon>Papilionoideae</taxon>
        <taxon>50 kb inversion clade</taxon>
        <taxon>NPAAA clade</taxon>
        <taxon>Hologalegina</taxon>
        <taxon>IRL clade</taxon>
        <taxon>Trifolieae</taxon>
        <taxon>Medicago</taxon>
    </lineage>
</organism>
<dbReference type="PaxDb" id="3880-AES73293"/>
<evidence type="ECO:0000313" key="2">
    <source>
        <dbReference type="EMBL" id="AES73293.2"/>
    </source>
</evidence>
<feature type="region of interest" description="Disordered" evidence="1">
    <location>
        <begin position="1"/>
        <end position="20"/>
    </location>
</feature>
<dbReference type="HOGENOM" id="CLU_2546055_0_0_1"/>
<reference evidence="2 4" key="2">
    <citation type="journal article" date="2014" name="BMC Genomics">
        <title>An improved genome release (version Mt4.0) for the model legume Medicago truncatula.</title>
        <authorList>
            <person name="Tang H."/>
            <person name="Krishnakumar V."/>
            <person name="Bidwell S."/>
            <person name="Rosen B."/>
            <person name="Chan A."/>
            <person name="Zhou S."/>
            <person name="Gentzbittel L."/>
            <person name="Childs K.L."/>
            <person name="Yandell M."/>
            <person name="Gundlach H."/>
            <person name="Mayer K.F."/>
            <person name="Schwartz D.C."/>
            <person name="Town C.D."/>
        </authorList>
    </citation>
    <scope>GENOME REANNOTATION</scope>
    <source>
        <strain evidence="3 4">cv. Jemalong A17</strain>
    </source>
</reference>
<proteinExistence type="predicted"/>
<reference evidence="2 4" key="1">
    <citation type="journal article" date="2011" name="Nature">
        <title>The Medicago genome provides insight into the evolution of rhizobial symbioses.</title>
        <authorList>
            <person name="Young N.D."/>
            <person name="Debelle F."/>
            <person name="Oldroyd G.E."/>
            <person name="Geurts R."/>
            <person name="Cannon S.B."/>
            <person name="Udvardi M.K."/>
            <person name="Benedito V.A."/>
            <person name="Mayer K.F."/>
            <person name="Gouzy J."/>
            <person name="Schoof H."/>
            <person name="Van de Peer Y."/>
            <person name="Proost S."/>
            <person name="Cook D.R."/>
            <person name="Meyers B.C."/>
            <person name="Spannagl M."/>
            <person name="Cheung F."/>
            <person name="De Mita S."/>
            <person name="Krishnakumar V."/>
            <person name="Gundlach H."/>
            <person name="Zhou S."/>
            <person name="Mudge J."/>
            <person name="Bharti A.K."/>
            <person name="Murray J.D."/>
            <person name="Naoumkina M.A."/>
            <person name="Rosen B."/>
            <person name="Silverstein K.A."/>
            <person name="Tang H."/>
            <person name="Rombauts S."/>
            <person name="Zhao P.X."/>
            <person name="Zhou P."/>
            <person name="Barbe V."/>
            <person name="Bardou P."/>
            <person name="Bechner M."/>
            <person name="Bellec A."/>
            <person name="Berger A."/>
            <person name="Berges H."/>
            <person name="Bidwell S."/>
            <person name="Bisseling T."/>
            <person name="Choisne N."/>
            <person name="Couloux A."/>
            <person name="Denny R."/>
            <person name="Deshpande S."/>
            <person name="Dai X."/>
            <person name="Doyle J.J."/>
            <person name="Dudez A.M."/>
            <person name="Farmer A.D."/>
            <person name="Fouteau S."/>
            <person name="Franken C."/>
            <person name="Gibelin C."/>
            <person name="Gish J."/>
            <person name="Goldstein S."/>
            <person name="Gonzalez A.J."/>
            <person name="Green P.J."/>
            <person name="Hallab A."/>
            <person name="Hartog M."/>
            <person name="Hua A."/>
            <person name="Humphray S.J."/>
            <person name="Jeong D.H."/>
            <person name="Jing Y."/>
            <person name="Jocker A."/>
            <person name="Kenton S.M."/>
            <person name="Kim D.J."/>
            <person name="Klee K."/>
            <person name="Lai H."/>
            <person name="Lang C."/>
            <person name="Lin S."/>
            <person name="Macmil S.L."/>
            <person name="Magdelenat G."/>
            <person name="Matthews L."/>
            <person name="McCorrison J."/>
            <person name="Monaghan E.L."/>
            <person name="Mun J.H."/>
            <person name="Najar F.Z."/>
            <person name="Nicholson C."/>
            <person name="Noirot C."/>
            <person name="O'Bleness M."/>
            <person name="Paule C.R."/>
            <person name="Poulain J."/>
            <person name="Prion F."/>
            <person name="Qin B."/>
            <person name="Qu C."/>
            <person name="Retzel E.F."/>
            <person name="Riddle C."/>
            <person name="Sallet E."/>
            <person name="Samain S."/>
            <person name="Samson N."/>
            <person name="Sanders I."/>
            <person name="Saurat O."/>
            <person name="Scarpelli C."/>
            <person name="Schiex T."/>
            <person name="Segurens B."/>
            <person name="Severin A.J."/>
            <person name="Sherrier D.J."/>
            <person name="Shi R."/>
            <person name="Sims S."/>
            <person name="Singer S.R."/>
            <person name="Sinharoy S."/>
            <person name="Sterck L."/>
            <person name="Viollet A."/>
            <person name="Wang B.B."/>
            <person name="Wang K."/>
            <person name="Wang M."/>
            <person name="Wang X."/>
            <person name="Warfsmann J."/>
            <person name="Weissenbach J."/>
            <person name="White D.D."/>
            <person name="White J.D."/>
            <person name="Wiley G.B."/>
            <person name="Wincker P."/>
            <person name="Xing Y."/>
            <person name="Yang L."/>
            <person name="Yao Z."/>
            <person name="Ying F."/>
            <person name="Zhai J."/>
            <person name="Zhou L."/>
            <person name="Zuber A."/>
            <person name="Denarie J."/>
            <person name="Dixon R.A."/>
            <person name="May G.D."/>
            <person name="Schwartz D.C."/>
            <person name="Rogers J."/>
            <person name="Quetier F."/>
            <person name="Town C.D."/>
            <person name="Roe B.A."/>
        </authorList>
    </citation>
    <scope>NUCLEOTIDE SEQUENCE [LARGE SCALE GENOMIC DNA]</scope>
    <source>
        <strain evidence="2">A17</strain>
        <strain evidence="3 4">cv. Jemalong A17</strain>
    </source>
</reference>
<reference evidence="3" key="3">
    <citation type="submission" date="2015-04" db="UniProtKB">
        <authorList>
            <consortium name="EnsemblPlants"/>
        </authorList>
    </citation>
    <scope>IDENTIFICATION</scope>
    <source>
        <strain evidence="3">cv. Jemalong A17</strain>
    </source>
</reference>
<accession>G7J6D6</accession>
<dbReference type="Proteomes" id="UP000002051">
    <property type="component" value="Chromosome 3"/>
</dbReference>
<sequence length="83" mass="9308">MQMQDNLSIKGKKPLANLPGKIPRITPHMWTYKNLGTTYHNKGVCPSQIDTTPVFKLGAKDKIQKGEESLLDLTRLCKSLLLT</sequence>
<dbReference type="AlphaFoldDB" id="G7J6D6"/>
<accession>A0A0C3VPJ6</accession>
<keyword evidence="4" id="KW-1185">Reference proteome</keyword>
<evidence type="ECO:0000313" key="4">
    <source>
        <dbReference type="Proteomes" id="UP000002051"/>
    </source>
</evidence>
<evidence type="ECO:0000313" key="3">
    <source>
        <dbReference type="EnsemblPlants" id="AES73293"/>
    </source>
</evidence>
<gene>
    <name evidence="2" type="ordered locus">MTR_3g101710</name>
</gene>